<sequence length="355" mass="40258">VPQGNIVKTAKFFWKFIWLRFMTELAPQDKTTGDYKRPSYGFDNVIGRPSSSDGDDIEFPIESGRYHIYVGNPCPWCHRVRLLVNILGLESTLDGTTVLIDNPEKASRGGWIFNSNKDNNDNSQSQSQSQSQQKPSFQDLRELYDYLSPGYTGRCTAPLLVDWKTKRIVSNESKDIVRMLPALLSLKKTEKDKEASTVNIALDPTLISTELQTLIDERNQWIYDLVNNGVYRCGFSTTQSAYDVASQDVLKGLKRIEDILSSGSKYLSSNTEFTESDLMLLPTMLRYDAVYGPLFNAGGTHIRIQCDYPHIFKWMKHCWNDVPGVKESIDLTDACESYYRQLFPLNPSGIVPSPS</sequence>
<dbReference type="InParanoid" id="A0A1E7EXI6"/>
<dbReference type="Proteomes" id="UP000095751">
    <property type="component" value="Unassembled WGS sequence"/>
</dbReference>
<dbReference type="CDD" id="cd03190">
    <property type="entry name" value="GST_C_Omega_like"/>
    <property type="match status" value="1"/>
</dbReference>
<feature type="non-terminal residue" evidence="3">
    <location>
        <position position="355"/>
    </location>
</feature>
<dbReference type="InterPro" id="IPR016639">
    <property type="entry name" value="GST_Omega/GSH"/>
</dbReference>
<evidence type="ECO:0000313" key="4">
    <source>
        <dbReference type="Proteomes" id="UP000095751"/>
    </source>
</evidence>
<dbReference type="InterPro" id="IPR036249">
    <property type="entry name" value="Thioredoxin-like_sf"/>
</dbReference>
<feature type="compositionally biased region" description="Low complexity" evidence="1">
    <location>
        <begin position="114"/>
        <end position="134"/>
    </location>
</feature>
<dbReference type="AlphaFoldDB" id="A0A1E7EXI6"/>
<evidence type="ECO:0000313" key="3">
    <source>
        <dbReference type="EMBL" id="OEU10750.1"/>
    </source>
</evidence>
<feature type="region of interest" description="Disordered" evidence="1">
    <location>
        <begin position="110"/>
        <end position="135"/>
    </location>
</feature>
<feature type="non-terminal residue" evidence="3">
    <location>
        <position position="1"/>
    </location>
</feature>
<dbReference type="InterPro" id="IPR047047">
    <property type="entry name" value="GST_Omega-like_C"/>
</dbReference>
<dbReference type="PANTHER" id="PTHR32419">
    <property type="entry name" value="GLUTATHIONYL-HYDROQUINONE REDUCTASE"/>
    <property type="match status" value="1"/>
</dbReference>
<evidence type="ECO:0000256" key="1">
    <source>
        <dbReference type="SAM" id="MobiDB-lite"/>
    </source>
</evidence>
<dbReference type="EMBL" id="KV784370">
    <property type="protein sequence ID" value="OEU10750.1"/>
    <property type="molecule type" value="Genomic_DNA"/>
</dbReference>
<dbReference type="GO" id="GO:0005737">
    <property type="term" value="C:cytoplasm"/>
    <property type="evidence" value="ECO:0007669"/>
    <property type="project" value="TreeGrafter"/>
</dbReference>
<dbReference type="Gene3D" id="1.20.1050.10">
    <property type="match status" value="1"/>
</dbReference>
<dbReference type="GO" id="GO:0004364">
    <property type="term" value="F:glutathione transferase activity"/>
    <property type="evidence" value="ECO:0007669"/>
    <property type="project" value="InterPro"/>
</dbReference>
<gene>
    <name evidence="3" type="ORF">FRACYDRAFT_139543</name>
</gene>
<dbReference type="KEGG" id="fcy:FRACYDRAFT_139543"/>
<dbReference type="Gene3D" id="3.40.30.10">
    <property type="entry name" value="Glutaredoxin"/>
    <property type="match status" value="1"/>
</dbReference>
<dbReference type="PANTHER" id="PTHR32419:SF6">
    <property type="entry name" value="GLUTATHIONE S-TRANSFERASE OMEGA-LIKE 1-RELATED"/>
    <property type="match status" value="1"/>
</dbReference>
<organism evidence="3 4">
    <name type="scientific">Fragilariopsis cylindrus CCMP1102</name>
    <dbReference type="NCBI Taxonomy" id="635003"/>
    <lineage>
        <taxon>Eukaryota</taxon>
        <taxon>Sar</taxon>
        <taxon>Stramenopiles</taxon>
        <taxon>Ochrophyta</taxon>
        <taxon>Bacillariophyta</taxon>
        <taxon>Bacillariophyceae</taxon>
        <taxon>Bacillariophycidae</taxon>
        <taxon>Bacillariales</taxon>
        <taxon>Bacillariaceae</taxon>
        <taxon>Fragilariopsis</taxon>
    </lineage>
</organism>
<name>A0A1E7EXI6_9STRA</name>
<protein>
    <recommendedName>
        <fullName evidence="2">GST C-terminal domain-containing protein</fullName>
    </recommendedName>
</protein>
<dbReference type="Pfam" id="PF13410">
    <property type="entry name" value="GST_C_2"/>
    <property type="match status" value="1"/>
</dbReference>
<dbReference type="SUPFAM" id="SSF52833">
    <property type="entry name" value="Thioredoxin-like"/>
    <property type="match status" value="1"/>
</dbReference>
<keyword evidence="4" id="KW-1185">Reference proteome</keyword>
<dbReference type="Pfam" id="PF13409">
    <property type="entry name" value="GST_N_2"/>
    <property type="match status" value="1"/>
</dbReference>
<proteinExistence type="predicted"/>
<evidence type="ECO:0000259" key="2">
    <source>
        <dbReference type="PROSITE" id="PS50405"/>
    </source>
</evidence>
<dbReference type="OrthoDB" id="2309723at2759"/>
<accession>A0A1E7EXI6</accession>
<dbReference type="InterPro" id="IPR004045">
    <property type="entry name" value="Glutathione_S-Trfase_N"/>
</dbReference>
<feature type="domain" description="GST C-terminal" evidence="2">
    <location>
        <begin position="208"/>
        <end position="345"/>
    </location>
</feature>
<dbReference type="InterPro" id="IPR010987">
    <property type="entry name" value="Glutathione-S-Trfase_C-like"/>
</dbReference>
<dbReference type="InterPro" id="IPR036282">
    <property type="entry name" value="Glutathione-S-Trfase_C_sf"/>
</dbReference>
<dbReference type="PROSITE" id="PS50405">
    <property type="entry name" value="GST_CTER"/>
    <property type="match status" value="1"/>
</dbReference>
<dbReference type="SUPFAM" id="SSF47616">
    <property type="entry name" value="GST C-terminal domain-like"/>
    <property type="match status" value="1"/>
</dbReference>
<reference evidence="3 4" key="1">
    <citation type="submission" date="2016-09" db="EMBL/GenBank/DDBJ databases">
        <title>Extensive genetic diversity and differential bi-allelic expression allows diatom success in the polar Southern Ocean.</title>
        <authorList>
            <consortium name="DOE Joint Genome Institute"/>
            <person name="Mock T."/>
            <person name="Otillar R.P."/>
            <person name="Strauss J."/>
            <person name="Dupont C."/>
            <person name="Frickenhaus S."/>
            <person name="Maumus F."/>
            <person name="Mcmullan M."/>
            <person name="Sanges R."/>
            <person name="Schmutz J."/>
            <person name="Toseland A."/>
            <person name="Valas R."/>
            <person name="Veluchamy A."/>
            <person name="Ward B.J."/>
            <person name="Allen A."/>
            <person name="Barry K."/>
            <person name="Falciatore A."/>
            <person name="Ferrante M."/>
            <person name="Fortunato A.E."/>
            <person name="Gloeckner G."/>
            <person name="Gruber A."/>
            <person name="Hipkin R."/>
            <person name="Janech M."/>
            <person name="Kroth P."/>
            <person name="Leese F."/>
            <person name="Lindquist E."/>
            <person name="Lyon B.R."/>
            <person name="Martin J."/>
            <person name="Mayer C."/>
            <person name="Parker M."/>
            <person name="Quesneville H."/>
            <person name="Raymond J."/>
            <person name="Uhlig C."/>
            <person name="Valentin K.U."/>
            <person name="Worden A.Z."/>
            <person name="Armbrust E.V."/>
            <person name="Bowler C."/>
            <person name="Green B."/>
            <person name="Moulton V."/>
            <person name="Van Oosterhout C."/>
            <person name="Grigoriev I."/>
        </authorList>
    </citation>
    <scope>NUCLEOTIDE SEQUENCE [LARGE SCALE GENOMIC DNA]</scope>
    <source>
        <strain evidence="3 4">CCMP1102</strain>
    </source>
</reference>